<comment type="similarity">
    <text evidence="1">Belongs to the MET18/MMS19 family.</text>
</comment>
<keyword evidence="1" id="KW-0234">DNA repair</keyword>
<dbReference type="HOGENOM" id="CLU_307695_0_0_1"/>
<feature type="domain" description="MMS19 N-terminal" evidence="2">
    <location>
        <begin position="62"/>
        <end position="340"/>
    </location>
</feature>
<accession>Q23A85</accession>
<dbReference type="GO" id="GO:0016226">
    <property type="term" value="P:iron-sulfur cluster assembly"/>
    <property type="evidence" value="ECO:0007669"/>
    <property type="project" value="UniProtKB-UniRule"/>
</dbReference>
<dbReference type="KEGG" id="tet:TTHERM_00829370"/>
<dbReference type="AlphaFoldDB" id="Q23A85"/>
<dbReference type="GO" id="GO:0051604">
    <property type="term" value="P:protein maturation"/>
    <property type="evidence" value="ECO:0007669"/>
    <property type="project" value="UniProtKB-UniRule"/>
</dbReference>
<dbReference type="GO" id="GO:0005634">
    <property type="term" value="C:nucleus"/>
    <property type="evidence" value="ECO:0007669"/>
    <property type="project" value="UniProtKB-SubCell"/>
</dbReference>
<dbReference type="GO" id="GO:0097361">
    <property type="term" value="C:cytosolic [4Fe-4S] assembly targeting complex"/>
    <property type="evidence" value="ECO:0007669"/>
    <property type="project" value="UniProtKB-UniRule"/>
</dbReference>
<keyword evidence="4" id="KW-1185">Reference proteome</keyword>
<evidence type="ECO:0000313" key="4">
    <source>
        <dbReference type="Proteomes" id="UP000009168"/>
    </source>
</evidence>
<dbReference type="Gene3D" id="1.25.10.10">
    <property type="entry name" value="Leucine-rich Repeat Variant"/>
    <property type="match status" value="1"/>
</dbReference>
<dbReference type="OrthoDB" id="342900at2759"/>
<proteinExistence type="inferred from homology"/>
<dbReference type="InterPro" id="IPR039920">
    <property type="entry name" value="MMS19"/>
</dbReference>
<keyword evidence="1" id="KW-0227">DNA damage</keyword>
<dbReference type="InterPro" id="IPR029240">
    <property type="entry name" value="MMS19_N"/>
</dbReference>
<dbReference type="InterPro" id="IPR011989">
    <property type="entry name" value="ARM-like"/>
</dbReference>
<dbReference type="GeneID" id="7830274"/>
<dbReference type="eggNOG" id="KOG1967">
    <property type="taxonomic scope" value="Eukaryota"/>
</dbReference>
<name>Q23A85_TETTS</name>
<dbReference type="Pfam" id="PF14500">
    <property type="entry name" value="MMS19_N"/>
    <property type="match status" value="1"/>
</dbReference>
<keyword evidence="1" id="KW-0539">Nucleus</keyword>
<gene>
    <name evidence="3" type="ORF">TTHERM_00829370</name>
</gene>
<dbReference type="PANTHER" id="PTHR12891:SF0">
    <property type="entry name" value="MMS19 NUCLEOTIDE EXCISION REPAIR PROTEIN HOMOLOG"/>
    <property type="match status" value="1"/>
</dbReference>
<dbReference type="RefSeq" id="XP_001013640.2">
    <property type="nucleotide sequence ID" value="XM_001013640.2"/>
</dbReference>
<evidence type="ECO:0000313" key="3">
    <source>
        <dbReference type="EMBL" id="EAR93395.2"/>
    </source>
</evidence>
<dbReference type="InParanoid" id="Q23A85"/>
<evidence type="ECO:0000259" key="2">
    <source>
        <dbReference type="Pfam" id="PF14500"/>
    </source>
</evidence>
<comment type="subcellular location">
    <subcellularLocation>
        <location evidence="1">Nucleus</location>
    </subcellularLocation>
</comment>
<evidence type="ECO:0000256" key="1">
    <source>
        <dbReference type="RuleBase" id="RU367072"/>
    </source>
</evidence>
<dbReference type="InterPro" id="IPR016024">
    <property type="entry name" value="ARM-type_fold"/>
</dbReference>
<dbReference type="STRING" id="312017.Q23A85"/>
<dbReference type="SUPFAM" id="SSF48371">
    <property type="entry name" value="ARM repeat"/>
    <property type="match status" value="1"/>
</dbReference>
<dbReference type="Proteomes" id="UP000009168">
    <property type="component" value="Unassembled WGS sequence"/>
</dbReference>
<organism evidence="3 4">
    <name type="scientific">Tetrahymena thermophila (strain SB210)</name>
    <dbReference type="NCBI Taxonomy" id="312017"/>
    <lineage>
        <taxon>Eukaryota</taxon>
        <taxon>Sar</taxon>
        <taxon>Alveolata</taxon>
        <taxon>Ciliophora</taxon>
        <taxon>Intramacronucleata</taxon>
        <taxon>Oligohymenophorea</taxon>
        <taxon>Hymenostomatida</taxon>
        <taxon>Tetrahymenina</taxon>
        <taxon>Tetrahymenidae</taxon>
        <taxon>Tetrahymena</taxon>
    </lineage>
</organism>
<protein>
    <recommendedName>
        <fullName evidence="1">MMS19 nucleotide excision repair protein</fullName>
    </recommendedName>
</protein>
<sequence>MNIEDFLNSFGNKGKNQEEDIEKTIVEFIDNEANDRSVDTKCITKLLIAFQMNQINLFQFFEKMQFYFVNGREKTRQRATEFIYLFFSRYSGLQMSQEEVESLYLFFLTKLFDVATVKTANKVLLELLKNVIKHQEQMKQKIDSKKAGAFKEFKFNLAKQFIEKISDSKFNISQYSQDVRDSVYINLRFLQENFTESCVELGATYVKVIIESTEDEKDPRCIIKSFKLIRFVLENFSLSMLKPFLEDIFDNLECYYPIDFQPDPEQDKKYQISPKDLSEALDLCLINKHILQKTLDIINEKINSSYIDAKLAAMQTYQLVFKNYLPGQLLSSQRKQILNNLIENAQDIEEVELQDKVVDSIKQYIVFITSTCKSDTNIIENCYYDDLKLVNKHIFKLLEDGLLHHNAALSEKLMKALIPINQNMNYTIVNSIVKYFNSRYTNKESIVAQRQLEFVLVILLAAEQEIKHSCDFMLNPFFYLDEEKEKNLKNILMGEIQNTNDESIQILSLAILMKLAVYGKASKEMDIEFMKVCEDIGITEAELENYSETVKKCMVEYCYTVNSKLQESQISFLELKLVGLLGQQNMNETVVNGFNSMILNNTDGWKECFDFIIQHINNRDQQKLINLLLEKVISLNKEYVNKHIYQELTQINNLIIEDKQTRSQLKTILSNVIKSDCELTEQEISSFKSLIQKPYESITLFTKLIKKLSKTIEIKDFFIQFSQNIQKSDIIKDKNITSFVLSLSKLFGNKIQKYLSNEEYKQFMGVMKSKMIDKNSSEFELKLYSRIFRGLLISMNNEAFQLLSQIIQSEIKGESNLSVEFYNTIMNSKNAQVQKSYLFYSPTYAQRLFNTCVEVFYNKLNSIKNNPAEIQMKNKCYLVLTSTLLVSPFSILKINKSISLPILIEALTFSSDSQGLESAIKLLTRLINTDLNVIGSSSESLINCLLKLLQQENNSVSCTIEIIKCLAECIRFEYHLVKRYKKDVIDILDRYLSHKKRPVRRHAVYTVNQWHMII</sequence>
<dbReference type="GO" id="GO:0006281">
    <property type="term" value="P:DNA repair"/>
    <property type="evidence" value="ECO:0007669"/>
    <property type="project" value="UniProtKB-UniRule"/>
</dbReference>
<dbReference type="EMBL" id="GG662725">
    <property type="protein sequence ID" value="EAR93395.2"/>
    <property type="molecule type" value="Genomic_DNA"/>
</dbReference>
<comment type="function">
    <text evidence="1">Key component of the cytosolic iron-sulfur protein assembly (CIA) complex, a multiprotein complex that mediates the incorporation of iron-sulfur cluster into apoproteins specifically involved in DNA metabolism and genomic integrity. In the CIA complex, MMS19 acts as an adapter between early-acting CIA components and a subset of cellular target iron-sulfur proteins.</text>
</comment>
<dbReference type="PANTHER" id="PTHR12891">
    <property type="entry name" value="DNA REPAIR/TRANSCRIPTION PROTEIN MET18/MMS19"/>
    <property type="match status" value="1"/>
</dbReference>
<reference evidence="4" key="1">
    <citation type="journal article" date="2006" name="PLoS Biol.">
        <title>Macronuclear genome sequence of the ciliate Tetrahymena thermophila, a model eukaryote.</title>
        <authorList>
            <person name="Eisen J.A."/>
            <person name="Coyne R.S."/>
            <person name="Wu M."/>
            <person name="Wu D."/>
            <person name="Thiagarajan M."/>
            <person name="Wortman J.R."/>
            <person name="Badger J.H."/>
            <person name="Ren Q."/>
            <person name="Amedeo P."/>
            <person name="Jones K.M."/>
            <person name="Tallon L.J."/>
            <person name="Delcher A.L."/>
            <person name="Salzberg S.L."/>
            <person name="Silva J.C."/>
            <person name="Haas B.J."/>
            <person name="Majoros W.H."/>
            <person name="Farzad M."/>
            <person name="Carlton J.M."/>
            <person name="Smith R.K. Jr."/>
            <person name="Garg J."/>
            <person name="Pearlman R.E."/>
            <person name="Karrer K.M."/>
            <person name="Sun L."/>
            <person name="Manning G."/>
            <person name="Elde N.C."/>
            <person name="Turkewitz A.P."/>
            <person name="Asai D.J."/>
            <person name="Wilkes D.E."/>
            <person name="Wang Y."/>
            <person name="Cai H."/>
            <person name="Collins K."/>
            <person name="Stewart B.A."/>
            <person name="Lee S.R."/>
            <person name="Wilamowska K."/>
            <person name="Weinberg Z."/>
            <person name="Ruzzo W.L."/>
            <person name="Wloga D."/>
            <person name="Gaertig J."/>
            <person name="Frankel J."/>
            <person name="Tsao C.-C."/>
            <person name="Gorovsky M.A."/>
            <person name="Keeling P.J."/>
            <person name="Waller R.F."/>
            <person name="Patron N.J."/>
            <person name="Cherry J.M."/>
            <person name="Stover N.A."/>
            <person name="Krieger C.J."/>
            <person name="del Toro C."/>
            <person name="Ryder H.F."/>
            <person name="Williamson S.C."/>
            <person name="Barbeau R.A."/>
            <person name="Hamilton E.P."/>
            <person name="Orias E."/>
        </authorList>
    </citation>
    <scope>NUCLEOTIDE SEQUENCE [LARGE SCALE GENOMIC DNA]</scope>
    <source>
        <strain evidence="4">SB210</strain>
    </source>
</reference>